<gene>
    <name evidence="1" type="ORF">JCM31185_06940</name>
</gene>
<accession>A0ABQ5JMH7</accession>
<keyword evidence="2" id="KW-1185">Reference proteome</keyword>
<dbReference type="EMBL" id="BQXO01000002">
    <property type="protein sequence ID" value="GKT05405.1"/>
    <property type="molecule type" value="Genomic_DNA"/>
</dbReference>
<reference evidence="1 2" key="1">
    <citation type="submission" date="2022-03" db="EMBL/GenBank/DDBJ databases">
        <title>Draft genome sequence of Furfurilactobacillus curtus JCM 31185.</title>
        <authorList>
            <person name="Suzuki S."/>
            <person name="Endo A."/>
            <person name="Kajikawa A."/>
        </authorList>
    </citation>
    <scope>NUCLEOTIDE SEQUENCE [LARGE SCALE GENOMIC DNA]</scope>
    <source>
        <strain evidence="1 2">JCM 31185</strain>
    </source>
</reference>
<dbReference type="Proteomes" id="UP001628078">
    <property type="component" value="Unassembled WGS sequence"/>
</dbReference>
<evidence type="ECO:0000313" key="2">
    <source>
        <dbReference type="Proteomes" id="UP001628078"/>
    </source>
</evidence>
<name>A0ABQ5JMH7_9LACO</name>
<sequence>MNVFPQNDKAYCVISWLEDFDETFSKYVSTLRHLTELQKKRFIDYQLVVNTEDLVMSPRLVHSYSESEKENFGMTSMMEMMLFPLFDDNELDENHAFENHGYSLFN</sequence>
<comment type="caution">
    <text evidence="1">The sequence shown here is derived from an EMBL/GenBank/DDBJ whole genome shotgun (WGS) entry which is preliminary data.</text>
</comment>
<evidence type="ECO:0000313" key="1">
    <source>
        <dbReference type="EMBL" id="GKT05405.1"/>
    </source>
</evidence>
<protein>
    <submittedName>
        <fullName evidence="1">Uncharacterized protein</fullName>
    </submittedName>
</protein>
<organism evidence="1 2">
    <name type="scientific">Furfurilactobacillus curtus</name>
    <dbReference type="NCBI Taxonomy" id="1746200"/>
    <lineage>
        <taxon>Bacteria</taxon>
        <taxon>Bacillati</taxon>
        <taxon>Bacillota</taxon>
        <taxon>Bacilli</taxon>
        <taxon>Lactobacillales</taxon>
        <taxon>Lactobacillaceae</taxon>
        <taxon>Furfurilactobacillus</taxon>
    </lineage>
</organism>
<proteinExistence type="predicted"/>